<proteinExistence type="inferred from homology"/>
<comment type="similarity">
    <text evidence="3">Belongs to the Integrator subunit 3 family.</text>
</comment>
<evidence type="ECO:0000256" key="4">
    <source>
        <dbReference type="ARBA" id="ARBA00022490"/>
    </source>
</evidence>
<dbReference type="Pfam" id="PF10189">
    <property type="entry name" value="Ints3_N"/>
    <property type="match status" value="1"/>
</dbReference>
<feature type="compositionally biased region" description="Polar residues" evidence="8">
    <location>
        <begin position="8"/>
        <end position="29"/>
    </location>
</feature>
<keyword evidence="9" id="KW-0472">Membrane</keyword>
<dbReference type="Gene3D" id="3.40.50.150">
    <property type="entry name" value="Vaccinia Virus protein VP39"/>
    <property type="match status" value="1"/>
</dbReference>
<feature type="compositionally biased region" description="Basic and acidic residues" evidence="8">
    <location>
        <begin position="597"/>
        <end position="606"/>
    </location>
</feature>
<feature type="region of interest" description="Disordered" evidence="8">
    <location>
        <begin position="540"/>
        <end position="566"/>
    </location>
</feature>
<keyword evidence="13" id="KW-1185">Reference proteome</keyword>
<feature type="region of interest" description="Disordered" evidence="8">
    <location>
        <begin position="1134"/>
        <end position="1164"/>
    </location>
</feature>
<evidence type="ECO:0000256" key="2">
    <source>
        <dbReference type="ARBA" id="ARBA00004496"/>
    </source>
</evidence>
<dbReference type="CDD" id="cd02440">
    <property type="entry name" value="AdoMet_MTases"/>
    <property type="match status" value="1"/>
</dbReference>
<dbReference type="Proteomes" id="UP001620626">
    <property type="component" value="Unassembled WGS sequence"/>
</dbReference>
<evidence type="ECO:0000256" key="7">
    <source>
        <dbReference type="ARBA" id="ARBA00054331"/>
    </source>
</evidence>
<evidence type="ECO:0000259" key="10">
    <source>
        <dbReference type="Pfam" id="PF10189"/>
    </source>
</evidence>
<keyword evidence="5" id="KW-0539">Nucleus</keyword>
<dbReference type="GO" id="GO:0005634">
    <property type="term" value="C:nucleus"/>
    <property type="evidence" value="ECO:0007669"/>
    <property type="project" value="UniProtKB-SubCell"/>
</dbReference>
<evidence type="ECO:0000256" key="1">
    <source>
        <dbReference type="ARBA" id="ARBA00004123"/>
    </source>
</evidence>
<evidence type="ECO:0000313" key="13">
    <source>
        <dbReference type="Proteomes" id="UP001620626"/>
    </source>
</evidence>
<protein>
    <recommendedName>
        <fullName evidence="6">SOSS complex subunit A homolog</fullName>
    </recommendedName>
</protein>
<evidence type="ECO:0000256" key="3">
    <source>
        <dbReference type="ARBA" id="ARBA00006130"/>
    </source>
</evidence>
<evidence type="ECO:0000256" key="9">
    <source>
        <dbReference type="SAM" id="Phobius"/>
    </source>
</evidence>
<keyword evidence="4" id="KW-0963">Cytoplasm</keyword>
<comment type="caution">
    <text evidence="12">The sequence shown here is derived from an EMBL/GenBank/DDBJ whole genome shotgun (WGS) entry which is preliminary data.</text>
</comment>
<dbReference type="InterPro" id="IPR056518">
    <property type="entry name" value="HEAT_Ints3_C"/>
</dbReference>
<dbReference type="PANTHER" id="PTHR13587">
    <property type="entry name" value="INTEGRATOR COMPLEX SUBUNIT 3"/>
    <property type="match status" value="1"/>
</dbReference>
<dbReference type="SUPFAM" id="SSF53335">
    <property type="entry name" value="S-adenosyl-L-methionine-dependent methyltransferases"/>
    <property type="match status" value="1"/>
</dbReference>
<keyword evidence="9" id="KW-1133">Transmembrane helix</keyword>
<dbReference type="InterPro" id="IPR019333">
    <property type="entry name" value="INTS3_N"/>
</dbReference>
<keyword evidence="9" id="KW-0812">Transmembrane</keyword>
<dbReference type="GO" id="GO:0005737">
    <property type="term" value="C:cytoplasm"/>
    <property type="evidence" value="ECO:0007669"/>
    <property type="project" value="UniProtKB-SubCell"/>
</dbReference>
<sequence length="1633" mass="184171">MMLENESRLVNSPLTKLQTNNSNNNGQQLHQSKTTFSSILLLPGRNNEQIINMESHYHSQIERLSSFTEVEMADLVSSNTNLNNVQALEILDGLFCAFLIESQNSSKYLNCLPSSDMCWNHMLYNANYVLIEEFTFLKSEYRHRMVQFLAYTIKMNVPSVDSCLSNLFRALSDGTEFVETSKLVFSVSQILSTNHKWLIGLKKNSLALADAFAFMARFVTDVPLVVANVSSVSTDPFKSALVSTCELLIRERFVDLAATMGRDLMISLMRLSKLTQFQSVWKSLLHNPTSLMPNFSLKQLMLSVPTDKFLGSRVSVNISRKIDQLLNNVRMLLGQNKISELTKHFEAFKNTHLSEPDSGTMRAEIIRHIWAHLLVKQEEHIADCCEARAWLIGWLLRSAKVGAEMQWCKLMLFWDWFGFDVRVGPLFIEPAFTTVRTMLNKFPKYGNTLVDFLIRETQILCPQLNSFFVQSITNVFRVLEKANFPIHIVLSHPNLETALKEQFRSMFSDLFPKKMTVIANNLAEPSTIIDFDAIRSTSTPSFADGTTAHSNGKDSLTEGQGHAKKPKLTQNVIISKEKTLPLKQTIPNTTKTLKKHFNECKTDKDQSQPILKRKRPKSKEEPNGATVKTEESTELCLQSVVHPHHSPEVPSTSGSVCYDSRTTIPISAWEGNQMERMDGENDEKDNVNRIENLLPMVREEFREHLEELDEAIRQQNYPKAGEEVQALSDSLFDTDEFDNEQAECISLCLLHIFLQNAMRKGSRARELFENDPVDNPIFILFRVIVQSEDGSEVRKSLLNILAKMRKECACVGYLFLSFMRKVENEMEMRRENGDLEIKRVADTYRSLCDATDSDLEGALISDLEKCSFGNVSLFAHILPCVLSTFFSYGSPHKLLRVICASIDPRQLSRLMSEIVRENIVLFSPDEILALLHDSLKWESMEQFMLWQLIQVEAVELDKFLDLLQRLNYAQHPEATAAILVIIRNMEPDPDPAVMRSLLRNLFLRQPDRDLFTVDALKLVVDYSDNIPPMSDCISKMVKHAIHSDEIFAPVGQTKLGKARPRVPVVENILDHLDRFRRHCIDRESKGVENLLNNALTLELFRSLKSHPKLTDIRSRFTELFALFDILLDAKKQPKADGRHRRRGKGKSGPSASSRGAPDLDPSDGSSLVESESWVWNRSNCFCICYIKNPWSEGSSVSDVAVVWMLDAVICGFLANNSPFMPPFAHPLNNWCRRTVQVTDRKRDRGNGINHFGEVGGKECLLGGKVRGAKGRRRKWARRRALLDGTIAVAVCILMLCLFCLAVLLLIPWPMVDRSFADVPSDESNFRFVEVARMCGNGGNCRTVVDIISRRSNSARRAMFFDGLSDSFESEVPLIRPQNATVDDSDTRLWHVDHGTLLNEYVAAMAVLPFSVASLGLSPTDGQRLGDVAIVGLGGGSLDAFLHLKIPSLNITVYESDSIVVELAKQWFEVSDDQTRRTVIGDGAAAISDHVRRGNRFDAIILDACDSSPHIPCPASPFIALKMLGNAKSALRPRGVFVMNALPASEQNEQKTLALLQDKLLSVFPLCVRMTMGRQMNSVFACLPYAISPKDLENTVLLWQQRKDEVASRLQLHSLLRGSQLTIGGLNSSVATHF</sequence>
<dbReference type="PANTHER" id="PTHR13587:SF7">
    <property type="entry name" value="INTEGRATOR COMPLEX SUBUNIT 3"/>
    <property type="match status" value="1"/>
</dbReference>
<feature type="region of interest" description="Disordered" evidence="8">
    <location>
        <begin position="597"/>
        <end position="631"/>
    </location>
</feature>
<gene>
    <name evidence="12" type="ORF">niasHT_009986</name>
</gene>
<feature type="domain" description="Ints3-like C-terminal" evidence="11">
    <location>
        <begin position="722"/>
        <end position="1122"/>
    </location>
</feature>
<dbReference type="Pfam" id="PF24566">
    <property type="entry name" value="HEAT_Ints3_C"/>
    <property type="match status" value="1"/>
</dbReference>
<feature type="region of interest" description="Disordered" evidence="8">
    <location>
        <begin position="1"/>
        <end position="29"/>
    </location>
</feature>
<evidence type="ECO:0000313" key="12">
    <source>
        <dbReference type="EMBL" id="KAL3123773.1"/>
    </source>
</evidence>
<evidence type="ECO:0000256" key="8">
    <source>
        <dbReference type="SAM" id="MobiDB-lite"/>
    </source>
</evidence>
<feature type="domain" description="Integrator complex subunit 3 N-terminal" evidence="10">
    <location>
        <begin position="89"/>
        <end position="504"/>
    </location>
</feature>
<feature type="compositionally biased region" description="Low complexity" evidence="8">
    <location>
        <begin position="1147"/>
        <end position="1156"/>
    </location>
</feature>
<evidence type="ECO:0000259" key="11">
    <source>
        <dbReference type="Pfam" id="PF24566"/>
    </source>
</evidence>
<feature type="transmembrane region" description="Helical" evidence="9">
    <location>
        <begin position="1281"/>
        <end position="1308"/>
    </location>
</feature>
<evidence type="ECO:0000256" key="6">
    <source>
        <dbReference type="ARBA" id="ARBA00032741"/>
    </source>
</evidence>
<dbReference type="InterPro" id="IPR029063">
    <property type="entry name" value="SAM-dependent_MTases_sf"/>
</dbReference>
<dbReference type="EMBL" id="JBICBT010000087">
    <property type="protein sequence ID" value="KAL3123773.1"/>
    <property type="molecule type" value="Genomic_DNA"/>
</dbReference>
<comment type="subcellular location">
    <subcellularLocation>
        <location evidence="2">Cytoplasm</location>
    </subcellularLocation>
    <subcellularLocation>
        <location evidence="1">Nucleus</location>
    </subcellularLocation>
</comment>
<dbReference type="InterPro" id="IPR045334">
    <property type="entry name" value="INTS3"/>
</dbReference>
<name>A0ABD2M8C9_9BILA</name>
<organism evidence="12 13">
    <name type="scientific">Heterodera trifolii</name>
    <dbReference type="NCBI Taxonomy" id="157864"/>
    <lineage>
        <taxon>Eukaryota</taxon>
        <taxon>Metazoa</taxon>
        <taxon>Ecdysozoa</taxon>
        <taxon>Nematoda</taxon>
        <taxon>Chromadorea</taxon>
        <taxon>Rhabditida</taxon>
        <taxon>Tylenchina</taxon>
        <taxon>Tylenchomorpha</taxon>
        <taxon>Tylenchoidea</taxon>
        <taxon>Heteroderidae</taxon>
        <taxon>Heteroderinae</taxon>
        <taxon>Heterodera</taxon>
    </lineage>
</organism>
<reference evidence="12 13" key="1">
    <citation type="submission" date="2024-10" db="EMBL/GenBank/DDBJ databases">
        <authorList>
            <person name="Kim D."/>
        </authorList>
    </citation>
    <scope>NUCLEOTIDE SEQUENCE [LARGE SCALE GENOMIC DNA]</scope>
    <source>
        <strain evidence="12">BH-2024</strain>
    </source>
</reference>
<comment type="function">
    <text evidence="7">Component of the integrator complex, a multiprotein complex that terminates RNA polymerase II (Pol II) transcription in the promoter-proximal region of genes. The integrator complex provides a quality checkpoint during transcription elongation by driving premature transcription termination of transcripts that are unfavorably configured for transcriptional elongation: the complex terminates transcription by (1) catalyzing dephosphorylation of the C-terminal domain (CTD) of Pol II subunit Polr2A/Rbp1 and Spt5, and (2) degrading the exiting nascent RNA transcript via endonuclease activity. The integrator complex is also involved in the 3'-end processing of the U7 snRNA, and also the spliceosomal snRNAs U1, U2, U4 and U5.</text>
</comment>
<evidence type="ECO:0000256" key="5">
    <source>
        <dbReference type="ARBA" id="ARBA00023242"/>
    </source>
</evidence>
<accession>A0ABD2M8C9</accession>